<feature type="transmembrane region" description="Helical" evidence="4">
    <location>
        <begin position="92"/>
        <end position="110"/>
    </location>
</feature>
<feature type="transmembrane region" description="Helical" evidence="4">
    <location>
        <begin position="317"/>
        <end position="341"/>
    </location>
</feature>
<comment type="caution">
    <text evidence="6">The sequence shown here is derived from an EMBL/GenBank/DDBJ whole genome shotgun (WGS) entry which is preliminary data.</text>
</comment>
<feature type="transmembrane region" description="Helical" evidence="4">
    <location>
        <begin position="116"/>
        <end position="136"/>
    </location>
</feature>
<evidence type="ECO:0000256" key="1">
    <source>
        <dbReference type="ARBA" id="ARBA00022692"/>
    </source>
</evidence>
<feature type="transmembrane region" description="Helical" evidence="4">
    <location>
        <begin position="66"/>
        <end position="85"/>
    </location>
</feature>
<feature type="transmembrane region" description="Helical" evidence="4">
    <location>
        <begin position="178"/>
        <end position="203"/>
    </location>
</feature>
<feature type="transmembrane region" description="Helical" evidence="4">
    <location>
        <begin position="227"/>
        <end position="246"/>
    </location>
</feature>
<protein>
    <submittedName>
        <fullName evidence="6">MFS transporter</fullName>
    </submittedName>
</protein>
<evidence type="ECO:0000256" key="4">
    <source>
        <dbReference type="SAM" id="Phobius"/>
    </source>
</evidence>
<evidence type="ECO:0000256" key="3">
    <source>
        <dbReference type="ARBA" id="ARBA00023136"/>
    </source>
</evidence>
<gene>
    <name evidence="6" type="ORF">JMJ56_05710</name>
</gene>
<evidence type="ECO:0000313" key="7">
    <source>
        <dbReference type="Proteomes" id="UP000660885"/>
    </source>
</evidence>
<dbReference type="SUPFAM" id="SSF103473">
    <property type="entry name" value="MFS general substrate transporter"/>
    <property type="match status" value="1"/>
</dbReference>
<dbReference type="PANTHER" id="PTHR23534">
    <property type="entry name" value="MFS PERMEASE"/>
    <property type="match status" value="1"/>
</dbReference>
<feature type="domain" description="Major facilitator superfamily (MFS) profile" evidence="5">
    <location>
        <begin position="219"/>
        <end position="410"/>
    </location>
</feature>
<dbReference type="InterPro" id="IPR020846">
    <property type="entry name" value="MFS_dom"/>
</dbReference>
<dbReference type="PROSITE" id="PS50850">
    <property type="entry name" value="MFS"/>
    <property type="match status" value="1"/>
</dbReference>
<keyword evidence="7" id="KW-1185">Reference proteome</keyword>
<organism evidence="6 7">
    <name type="scientific">Belnapia arida</name>
    <dbReference type="NCBI Taxonomy" id="2804533"/>
    <lineage>
        <taxon>Bacteria</taxon>
        <taxon>Pseudomonadati</taxon>
        <taxon>Pseudomonadota</taxon>
        <taxon>Alphaproteobacteria</taxon>
        <taxon>Acetobacterales</taxon>
        <taxon>Roseomonadaceae</taxon>
        <taxon>Belnapia</taxon>
    </lineage>
</organism>
<keyword evidence="2 4" id="KW-1133">Transmembrane helix</keyword>
<dbReference type="PANTHER" id="PTHR23534:SF1">
    <property type="entry name" value="MAJOR FACILITATOR SUPERFAMILY PROTEIN"/>
    <property type="match status" value="1"/>
</dbReference>
<dbReference type="Pfam" id="PF07690">
    <property type="entry name" value="MFS_1"/>
    <property type="match status" value="1"/>
</dbReference>
<feature type="transmembrane region" description="Helical" evidence="4">
    <location>
        <begin position="258"/>
        <end position="280"/>
    </location>
</feature>
<dbReference type="InterPro" id="IPR011701">
    <property type="entry name" value="MFS"/>
</dbReference>
<keyword evidence="1 4" id="KW-0812">Transmembrane</keyword>
<evidence type="ECO:0000313" key="6">
    <source>
        <dbReference type="EMBL" id="MBL6077495.1"/>
    </source>
</evidence>
<sequence>MRRARPWRSPWEDGRISDEERRMKRQVWLLFCCQALMQAATVGQAVMAALIGHSLAEDKSLSTLPVAIQMTATMAASIPAGMVFARLGRRPGFILGALGAMAGSLTFAAGVWTGSFALYCAGAVPAGLGFGIAQHYRFAAAEVASPAYRPRAISLVMTGGILAASLGPELVKATRDSFPPYLFLGTYLILACLPVLCMALLYFTRLPPPPARHAGGARVFEIITRPAFLTAAVTGMVAYGTMNLLMTSTPVEMMLCGFGIGASATVIQIHAVAMFGPGFFTGRLITRFGVRPVIVAGAALTALCVLIGLSGESFAHFGLALGLLGLGWNFMFVGATTLLATAHAPEERVRAQAANDTIVFGTVACTAFLSGAVHAQAGWTVLNLTVLPALALALGAIAWQQMRGARTATG</sequence>
<dbReference type="Gene3D" id="1.20.1250.20">
    <property type="entry name" value="MFS general substrate transporter like domains"/>
    <property type="match status" value="1"/>
</dbReference>
<feature type="transmembrane region" description="Helical" evidence="4">
    <location>
        <begin position="379"/>
        <end position="399"/>
    </location>
</feature>
<feature type="transmembrane region" description="Helical" evidence="4">
    <location>
        <begin position="353"/>
        <end position="373"/>
    </location>
</feature>
<evidence type="ECO:0000256" key="2">
    <source>
        <dbReference type="ARBA" id="ARBA00022989"/>
    </source>
</evidence>
<reference evidence="6 7" key="1">
    <citation type="submission" date="2021-01" db="EMBL/GenBank/DDBJ databases">
        <title>Belnapia mucosa sp. nov. and Belnapia arida sp. nov., isolated from the Tabernas Desert (Almeria, Spain).</title>
        <authorList>
            <person name="Molina-Menor E."/>
            <person name="Vidal-Verdu A."/>
            <person name="Calonge A."/>
            <person name="Satari L."/>
            <person name="Pereto J."/>
            <person name="Porcar M."/>
        </authorList>
    </citation>
    <scope>NUCLEOTIDE SEQUENCE [LARGE SCALE GENOMIC DNA]</scope>
    <source>
        <strain evidence="6 7">T18</strain>
    </source>
</reference>
<feature type="transmembrane region" description="Helical" evidence="4">
    <location>
        <begin position="292"/>
        <end position="311"/>
    </location>
</feature>
<accession>A0ABS1TYI5</accession>
<proteinExistence type="predicted"/>
<name>A0ABS1TYI5_9PROT</name>
<dbReference type="InterPro" id="IPR036259">
    <property type="entry name" value="MFS_trans_sf"/>
</dbReference>
<evidence type="ECO:0000259" key="5">
    <source>
        <dbReference type="PROSITE" id="PS50850"/>
    </source>
</evidence>
<dbReference type="Proteomes" id="UP000660885">
    <property type="component" value="Unassembled WGS sequence"/>
</dbReference>
<feature type="transmembrane region" description="Helical" evidence="4">
    <location>
        <begin position="148"/>
        <end position="166"/>
    </location>
</feature>
<keyword evidence="3 4" id="KW-0472">Membrane</keyword>
<dbReference type="EMBL" id="JAETWB010000001">
    <property type="protein sequence ID" value="MBL6077495.1"/>
    <property type="molecule type" value="Genomic_DNA"/>
</dbReference>